<dbReference type="PRINTS" id="PR01271">
    <property type="entry name" value="HISDACETLASE"/>
</dbReference>
<feature type="region of interest" description="Disordered" evidence="9">
    <location>
        <begin position="503"/>
        <end position="581"/>
    </location>
</feature>
<reference evidence="12" key="1">
    <citation type="journal article" date="2013" name="BMC Genomics">
        <title>Genome and transcriptome sequencing of the halophilic fungus Wallemia ichthyophaga: haloadaptations present and absent.</title>
        <authorList>
            <person name="Zajc J."/>
            <person name="Liu Y."/>
            <person name="Dai W."/>
            <person name="Yang Z."/>
            <person name="Hu J."/>
            <person name="Gostincar C."/>
            <person name="Gunde-Cimerman N."/>
        </authorList>
    </citation>
    <scope>NUCLEOTIDE SEQUENCE [LARGE SCALE GENOMIC DNA]</scope>
    <source>
        <strain evidence="12">EXF-994 / CBS 113033</strain>
    </source>
</reference>
<feature type="region of interest" description="Disordered" evidence="9">
    <location>
        <begin position="595"/>
        <end position="621"/>
    </location>
</feature>
<dbReference type="InterPro" id="IPR023696">
    <property type="entry name" value="Ureohydrolase_dom_sf"/>
</dbReference>
<dbReference type="GO" id="GO:0040029">
    <property type="term" value="P:epigenetic regulation of gene expression"/>
    <property type="evidence" value="ECO:0007669"/>
    <property type="project" value="TreeGrafter"/>
</dbReference>
<sequence>MSFGKENNYELDVNGGNMRSHYKPRVSYYYSKGIGDYHYGEKHPMKPHRLALTNSLVLGYGMHKYMEMYEPQRATRDEICEFHDQDYIDFLSRLSSPPTPTMVNLMKQFNMTDDCPAFPNLYDFCQQYAGASLLGARHITSQRSDIAVNWTGGLHHAHKAEASGFCYVNDIVLAILELLRFHPRVLYIDIDIHHGDGVQEAFYNSNRVMTVSFHKYTGDFFPGTGALDETGEGAGKHFSLNVPLQDGIDDYSYVALFKNIMSSCIESYRPSAILLQCGADSLGCDRLGAFNLSIRAHGECVQYIKSWGIPLMVVGGGGYTIRNVSRCWAYETSVLLDMGVNDTLPQTSYDEYFAPDYVLHPPIVTKVDNQNSKAGLERLVRGCREQLRYLNGAPSVQMQEIPPDIARFMDAAELGVDERDELQWGQTAASDTKHPDSHASNNEFFDDEVDQDALALEQVRGGERIKMQMQMQRQENEEMDEMMGGMVDGEEKEDEQIEKVRRDEEMVQADEDSGDKQVEQVDQTSESQQAQSEQPQQQQQQQQLDRLIDQADTTRIEHTEQPQQAAQPVVSLGEQPAVQTMSRPVSDWAAEPMSHTIPQTEPEPVAQMSSQPALQPAAQPISNSVAQPITQIGAQPDVHLNAKPPSQPVIDETMEGVTSGQNGSIAPLMDKESTTSSQVKLEDGGEGAATSNANSNATSNATSNANVIKVKTEPA</sequence>
<dbReference type="STRING" id="1299270.R9AHE8"/>
<keyword evidence="3" id="KW-0378">Hydrolase</keyword>
<name>R9AHE8_WALI9</name>
<keyword evidence="4" id="KW-0156">Chromatin regulator</keyword>
<feature type="compositionally biased region" description="Low complexity" evidence="9">
    <location>
        <begin position="688"/>
        <end position="706"/>
    </location>
</feature>
<dbReference type="HOGENOM" id="CLU_007727_7_5_1"/>
<dbReference type="EMBL" id="KE007229">
    <property type="protein sequence ID" value="EOR01639.1"/>
    <property type="molecule type" value="Genomic_DNA"/>
</dbReference>
<dbReference type="InterPro" id="IPR003084">
    <property type="entry name" value="HDAC_I/II"/>
</dbReference>
<comment type="subcellular location">
    <subcellularLocation>
        <location evidence="1">Nucleus</location>
    </subcellularLocation>
</comment>
<feature type="region of interest" description="Disordered" evidence="9">
    <location>
        <begin position="634"/>
        <end position="715"/>
    </location>
</feature>
<evidence type="ECO:0000256" key="1">
    <source>
        <dbReference type="ARBA" id="ARBA00004123"/>
    </source>
</evidence>
<dbReference type="eggNOG" id="KOG1342">
    <property type="taxonomic scope" value="Eukaryota"/>
</dbReference>
<dbReference type="KEGG" id="wic:J056_003875"/>
<evidence type="ECO:0000259" key="10">
    <source>
        <dbReference type="Pfam" id="PF00850"/>
    </source>
</evidence>
<dbReference type="Pfam" id="PF00850">
    <property type="entry name" value="Hist_deacetyl"/>
    <property type="match status" value="1"/>
</dbReference>
<evidence type="ECO:0000256" key="9">
    <source>
        <dbReference type="SAM" id="MobiDB-lite"/>
    </source>
</evidence>
<feature type="domain" description="Histone deacetylase" evidence="10">
    <location>
        <begin position="43"/>
        <end position="334"/>
    </location>
</feature>
<dbReference type="RefSeq" id="XP_009267359.1">
    <property type="nucleotide sequence ID" value="XM_009269084.1"/>
</dbReference>
<proteinExistence type="inferred from homology"/>
<dbReference type="PANTHER" id="PTHR10625:SF36">
    <property type="entry name" value="HISTONE DEACETYLASE 3"/>
    <property type="match status" value="1"/>
</dbReference>
<dbReference type="GO" id="GO:0141221">
    <property type="term" value="F:histone deacetylase activity, hydrolytic mechanism"/>
    <property type="evidence" value="ECO:0007669"/>
    <property type="project" value="UniProtKB-EC"/>
</dbReference>
<dbReference type="InterPro" id="IPR000286">
    <property type="entry name" value="HDACs"/>
</dbReference>
<dbReference type="OrthoDB" id="1918432at2759"/>
<dbReference type="GO" id="GO:0070210">
    <property type="term" value="C:Rpd3L-Expanded complex"/>
    <property type="evidence" value="ECO:0007669"/>
    <property type="project" value="TreeGrafter"/>
</dbReference>
<dbReference type="InterPro" id="IPR023801">
    <property type="entry name" value="His_deacetylse_dom"/>
</dbReference>
<keyword evidence="12" id="KW-1185">Reference proteome</keyword>
<keyword evidence="5" id="KW-0805">Transcription regulation</keyword>
<evidence type="ECO:0000256" key="3">
    <source>
        <dbReference type="ARBA" id="ARBA00022801"/>
    </source>
</evidence>
<dbReference type="AlphaFoldDB" id="R9AHE8"/>
<comment type="similarity">
    <text evidence="8">Belongs to the histone deacetylase family. HD Type 1 subfamily.</text>
</comment>
<protein>
    <recommendedName>
        <fullName evidence="2">histone deacetylase</fullName>
        <ecNumber evidence="2">3.5.1.98</ecNumber>
    </recommendedName>
</protein>
<evidence type="ECO:0000313" key="12">
    <source>
        <dbReference type="Proteomes" id="UP000014064"/>
    </source>
</evidence>
<feature type="compositionally biased region" description="Basic and acidic residues" evidence="9">
    <location>
        <begin position="546"/>
        <end position="560"/>
    </location>
</feature>
<dbReference type="EC" id="3.5.1.98" evidence="2"/>
<dbReference type="SUPFAM" id="SSF52768">
    <property type="entry name" value="Arginase/deacetylase"/>
    <property type="match status" value="1"/>
</dbReference>
<evidence type="ECO:0000313" key="11">
    <source>
        <dbReference type="EMBL" id="EOR01639.1"/>
    </source>
</evidence>
<feature type="compositionally biased region" description="Low complexity" evidence="9">
    <location>
        <begin position="523"/>
        <end position="543"/>
    </location>
</feature>
<evidence type="ECO:0000256" key="7">
    <source>
        <dbReference type="ARBA" id="ARBA00023242"/>
    </source>
</evidence>
<keyword evidence="6" id="KW-0804">Transcription</keyword>
<evidence type="ECO:0000256" key="8">
    <source>
        <dbReference type="ARBA" id="ARBA00061569"/>
    </source>
</evidence>
<keyword evidence="7" id="KW-0539">Nucleus</keyword>
<dbReference type="GeneID" id="20376827"/>
<evidence type="ECO:0000256" key="6">
    <source>
        <dbReference type="ARBA" id="ARBA00023163"/>
    </source>
</evidence>
<dbReference type="Gene3D" id="3.40.800.20">
    <property type="entry name" value="Histone deacetylase domain"/>
    <property type="match status" value="1"/>
</dbReference>
<evidence type="ECO:0000256" key="2">
    <source>
        <dbReference type="ARBA" id="ARBA00012111"/>
    </source>
</evidence>
<feature type="region of interest" description="Disordered" evidence="9">
    <location>
        <begin position="426"/>
        <end position="449"/>
    </location>
</feature>
<evidence type="ECO:0000256" key="5">
    <source>
        <dbReference type="ARBA" id="ARBA00023015"/>
    </source>
</evidence>
<gene>
    <name evidence="11" type="ORF">J056_003875</name>
</gene>
<dbReference type="Proteomes" id="UP000014064">
    <property type="component" value="Unassembled WGS sequence"/>
</dbReference>
<organism evidence="11 12">
    <name type="scientific">Wallemia ichthyophaga (strain EXF-994 / CBS 113033)</name>
    <dbReference type="NCBI Taxonomy" id="1299270"/>
    <lineage>
        <taxon>Eukaryota</taxon>
        <taxon>Fungi</taxon>
        <taxon>Dikarya</taxon>
        <taxon>Basidiomycota</taxon>
        <taxon>Wallemiomycotina</taxon>
        <taxon>Wallemiomycetes</taxon>
        <taxon>Wallemiales</taxon>
        <taxon>Wallemiaceae</taxon>
        <taxon>Wallemia</taxon>
    </lineage>
</organism>
<dbReference type="PRINTS" id="PR01270">
    <property type="entry name" value="HDASUPER"/>
</dbReference>
<accession>R9AHE8</accession>
<dbReference type="FunFam" id="3.40.800.20:FF:000007">
    <property type="entry name" value="Histone deacetylase"/>
    <property type="match status" value="1"/>
</dbReference>
<dbReference type="PANTHER" id="PTHR10625">
    <property type="entry name" value="HISTONE DEACETYLASE HDAC1-RELATED"/>
    <property type="match status" value="1"/>
</dbReference>
<evidence type="ECO:0000256" key="4">
    <source>
        <dbReference type="ARBA" id="ARBA00022853"/>
    </source>
</evidence>
<dbReference type="InterPro" id="IPR037138">
    <property type="entry name" value="His_deacetylse_dom_sf"/>
</dbReference>
<dbReference type="GO" id="GO:0034967">
    <property type="term" value="C:Set3 complex"/>
    <property type="evidence" value="ECO:0007669"/>
    <property type="project" value="UniProtKB-ARBA"/>
</dbReference>